<feature type="compositionally biased region" description="Basic and acidic residues" evidence="1">
    <location>
        <begin position="91"/>
        <end position="102"/>
    </location>
</feature>
<evidence type="ECO:0000313" key="3">
    <source>
        <dbReference type="Proteomes" id="UP000482155"/>
    </source>
</evidence>
<evidence type="ECO:0000313" key="2">
    <source>
        <dbReference type="EMBL" id="NEX60160.1"/>
    </source>
</evidence>
<protein>
    <submittedName>
        <fullName evidence="2">Uncharacterized protein</fullName>
    </submittedName>
</protein>
<dbReference type="Proteomes" id="UP000482155">
    <property type="component" value="Unassembled WGS sequence"/>
</dbReference>
<proteinExistence type="predicted"/>
<organism evidence="2 3">
    <name type="scientific">Noviherbaspirillum galbum</name>
    <dbReference type="NCBI Taxonomy" id="2709383"/>
    <lineage>
        <taxon>Bacteria</taxon>
        <taxon>Pseudomonadati</taxon>
        <taxon>Pseudomonadota</taxon>
        <taxon>Betaproteobacteria</taxon>
        <taxon>Burkholderiales</taxon>
        <taxon>Oxalobacteraceae</taxon>
        <taxon>Noviherbaspirillum</taxon>
    </lineage>
</organism>
<evidence type="ECO:0000256" key="1">
    <source>
        <dbReference type="SAM" id="MobiDB-lite"/>
    </source>
</evidence>
<dbReference type="EMBL" id="JAAIVB010000011">
    <property type="protein sequence ID" value="NEX60160.1"/>
    <property type="molecule type" value="Genomic_DNA"/>
</dbReference>
<name>A0A6B3SHM8_9BURK</name>
<sequence>MIEFEELPHGPLLSHGQDMKGITVVDHTEGVEAIVAEFHDNFDNGRNRVHRFVSLFRHAERMETLLKDLAASVTLDARTLARLQEQARRLGDDIEREEKLSNTDRGIQSLQAHNDPRQEG</sequence>
<reference evidence="2 3" key="1">
    <citation type="submission" date="2020-02" db="EMBL/GenBank/DDBJ databases">
        <authorList>
            <person name="Kim M.K."/>
        </authorList>
    </citation>
    <scope>NUCLEOTIDE SEQUENCE [LARGE SCALE GENOMIC DNA]</scope>
    <source>
        <strain evidence="2 3">17J57-3</strain>
    </source>
</reference>
<gene>
    <name evidence="2" type="ORF">G3574_03625</name>
</gene>
<feature type="compositionally biased region" description="Polar residues" evidence="1">
    <location>
        <begin position="103"/>
        <end position="112"/>
    </location>
</feature>
<dbReference type="AlphaFoldDB" id="A0A6B3SHM8"/>
<keyword evidence="3" id="KW-1185">Reference proteome</keyword>
<comment type="caution">
    <text evidence="2">The sequence shown here is derived from an EMBL/GenBank/DDBJ whole genome shotgun (WGS) entry which is preliminary data.</text>
</comment>
<feature type="region of interest" description="Disordered" evidence="1">
    <location>
        <begin position="91"/>
        <end position="120"/>
    </location>
</feature>
<dbReference type="RefSeq" id="WP_163960661.1">
    <property type="nucleotide sequence ID" value="NZ_JAAIVB010000011.1"/>
</dbReference>
<accession>A0A6B3SHM8</accession>